<sequence>MFLLHLCLSSSSSSHRIASRRIHHVDRPFGKVPPAPGLCEVSTAKSQCVPATLTPRRRRFQERVLLDRLSHYEGLLRQHNIDFEPLHPQAKQEPVITDVSRGCERSETARAQTTVPSQAVDLWQAISRVTLEPEDDDGDSPDVQADGVKNAWDHHIDQPEANDQTGDDLLFGLPQANVNVLALHPEQAQIFRLWQTYLENVNPLLKVTHTPTLQPRIVDAVSDLGDIHPALEALMFSIYCIAVMSLTDNECHRLLKSSKEDLLARYRLGCRQLLIKCRLWQYTNVDGLTAVYLYLVSVSPQTDPRLLSSMLAAALRIAQRMGLHNESTYTRYTTVEAEMRRRLWWSMVIFDHRMCEMSDHKVTTLTPTWDCRIPLNVNDFEIRPDTSSSPPNSEKPTEALFAVVRSELADLIRHTTFHINFVNPVLAAVAKAKDPRHMSISTDGEMLTIQKAIEEKYLAFCDPADPLHYMTIWTTRGYLARNRLLEHYARHLTSPVMQQTDAQRNAALFYALEMLQCDTRLRISPLTSRYRWLVDFHVPALAYIHVLNDLKKRPTESHAGKAWQAMSENYEARAMHPKPSGQGAFTVFARVVLQAWEAREIFLRQRVMPVETPQIVLDIRNKVAQTGSGSSMVPSCRTGEPPHSSIAISTNSEAIPAQMNFTGDCADGQAFPGPDLGPSSFPDVAGLSGMDFDIDQFWTAMDWRLMHTQAW</sequence>
<evidence type="ECO:0000313" key="6">
    <source>
        <dbReference type="EMBL" id="KAE8388977.1"/>
    </source>
</evidence>
<proteinExistence type="predicted"/>
<organism evidence="6">
    <name type="scientific">Petromyces alliaceus</name>
    <name type="common">Aspergillus alliaceus</name>
    <dbReference type="NCBI Taxonomy" id="209559"/>
    <lineage>
        <taxon>Eukaryota</taxon>
        <taxon>Fungi</taxon>
        <taxon>Dikarya</taxon>
        <taxon>Ascomycota</taxon>
        <taxon>Pezizomycotina</taxon>
        <taxon>Eurotiomycetes</taxon>
        <taxon>Eurotiomycetidae</taxon>
        <taxon>Eurotiales</taxon>
        <taxon>Aspergillaceae</taxon>
        <taxon>Aspergillus</taxon>
        <taxon>Aspergillus subgen. Circumdati</taxon>
    </lineage>
</organism>
<dbReference type="PANTHER" id="PTHR31001:SF45">
    <property type="entry name" value="ZN(II)2CYS6 TRANSCRIPTION FACTOR (EUROFUNG)"/>
    <property type="match status" value="1"/>
</dbReference>
<evidence type="ECO:0000256" key="2">
    <source>
        <dbReference type="ARBA" id="ARBA00023015"/>
    </source>
</evidence>
<keyword evidence="3" id="KW-0804">Transcription</keyword>
<dbReference type="GO" id="GO:0003677">
    <property type="term" value="F:DNA binding"/>
    <property type="evidence" value="ECO:0007669"/>
    <property type="project" value="InterPro"/>
</dbReference>
<dbReference type="InterPro" id="IPR050613">
    <property type="entry name" value="Sec_Metabolite_Reg"/>
</dbReference>
<dbReference type="CDD" id="cd12148">
    <property type="entry name" value="fungal_TF_MHR"/>
    <property type="match status" value="1"/>
</dbReference>
<dbReference type="InterPro" id="IPR007219">
    <property type="entry name" value="XnlR_reg_dom"/>
</dbReference>
<dbReference type="SMART" id="SM00906">
    <property type="entry name" value="Fungal_trans"/>
    <property type="match status" value="1"/>
</dbReference>
<dbReference type="EMBL" id="ML735271">
    <property type="protein sequence ID" value="KAE8388977.1"/>
    <property type="molecule type" value="Genomic_DNA"/>
</dbReference>
<dbReference type="Proteomes" id="UP000326877">
    <property type="component" value="Unassembled WGS sequence"/>
</dbReference>
<evidence type="ECO:0000256" key="3">
    <source>
        <dbReference type="ARBA" id="ARBA00023163"/>
    </source>
</evidence>
<gene>
    <name evidence="6" type="ORF">BDV23DRAFT_173422</name>
</gene>
<dbReference type="GO" id="GO:0006351">
    <property type="term" value="P:DNA-templated transcription"/>
    <property type="evidence" value="ECO:0007669"/>
    <property type="project" value="InterPro"/>
</dbReference>
<dbReference type="AlphaFoldDB" id="A0A5N7C5J5"/>
<keyword evidence="2" id="KW-0805">Transcription regulation</keyword>
<evidence type="ECO:0000259" key="5">
    <source>
        <dbReference type="SMART" id="SM00906"/>
    </source>
</evidence>
<protein>
    <submittedName>
        <fullName evidence="6">Putative fungal-specific transcription factor</fullName>
    </submittedName>
</protein>
<dbReference type="GO" id="GO:0008270">
    <property type="term" value="F:zinc ion binding"/>
    <property type="evidence" value="ECO:0007669"/>
    <property type="project" value="InterPro"/>
</dbReference>
<reference evidence="6" key="1">
    <citation type="submission" date="2019-04" db="EMBL/GenBank/DDBJ databases">
        <title>Friends and foes A comparative genomics studyof 23 Aspergillus species from section Flavi.</title>
        <authorList>
            <consortium name="DOE Joint Genome Institute"/>
            <person name="Kjaerbolling I."/>
            <person name="Vesth T."/>
            <person name="Frisvad J.C."/>
            <person name="Nybo J.L."/>
            <person name="Theobald S."/>
            <person name="Kildgaard S."/>
            <person name="Isbrandt T."/>
            <person name="Kuo A."/>
            <person name="Sato A."/>
            <person name="Lyhne E.K."/>
            <person name="Kogle M.E."/>
            <person name="Wiebenga A."/>
            <person name="Kun R.S."/>
            <person name="Lubbers R.J."/>
            <person name="Makela M.R."/>
            <person name="Barry K."/>
            <person name="Chovatia M."/>
            <person name="Clum A."/>
            <person name="Daum C."/>
            <person name="Haridas S."/>
            <person name="He G."/>
            <person name="LaButti K."/>
            <person name="Lipzen A."/>
            <person name="Mondo S."/>
            <person name="Riley R."/>
            <person name="Salamov A."/>
            <person name="Simmons B.A."/>
            <person name="Magnuson J.K."/>
            <person name="Henrissat B."/>
            <person name="Mortensen U.H."/>
            <person name="Larsen T.O."/>
            <person name="Devries R.P."/>
            <person name="Grigoriev I.V."/>
            <person name="Machida M."/>
            <person name="Baker S.E."/>
            <person name="Andersen M.R."/>
        </authorList>
    </citation>
    <scope>NUCLEOTIDE SEQUENCE [LARGE SCALE GENOMIC DNA]</scope>
    <source>
        <strain evidence="6">IBT 14317</strain>
    </source>
</reference>
<dbReference type="GO" id="GO:0005634">
    <property type="term" value="C:nucleus"/>
    <property type="evidence" value="ECO:0007669"/>
    <property type="project" value="UniProtKB-SubCell"/>
</dbReference>
<dbReference type="OrthoDB" id="2269373at2759"/>
<comment type="subcellular location">
    <subcellularLocation>
        <location evidence="1">Nucleus</location>
    </subcellularLocation>
</comment>
<feature type="domain" description="Xylanolytic transcriptional activator regulatory" evidence="5">
    <location>
        <begin position="307"/>
        <end position="380"/>
    </location>
</feature>
<evidence type="ECO:0000256" key="4">
    <source>
        <dbReference type="ARBA" id="ARBA00023242"/>
    </source>
</evidence>
<dbReference type="Pfam" id="PF04082">
    <property type="entry name" value="Fungal_trans"/>
    <property type="match status" value="1"/>
</dbReference>
<name>A0A5N7C5J5_PETAA</name>
<evidence type="ECO:0000256" key="1">
    <source>
        <dbReference type="ARBA" id="ARBA00004123"/>
    </source>
</evidence>
<accession>A0A5N7C5J5</accession>
<keyword evidence="4" id="KW-0539">Nucleus</keyword>
<dbReference type="PANTHER" id="PTHR31001">
    <property type="entry name" value="UNCHARACTERIZED TRANSCRIPTIONAL REGULATORY PROTEIN"/>
    <property type="match status" value="1"/>
</dbReference>